<protein>
    <submittedName>
        <fullName evidence="2">Uncharacterized protein</fullName>
    </submittedName>
</protein>
<evidence type="ECO:0000313" key="2">
    <source>
        <dbReference type="EMBL" id="CDW83072.1"/>
    </source>
</evidence>
<sequence length="337" mass="39116">MLAANQSSSYNPQMINSSRSNFLQAQTNQNNAMKVNQSHLKGFMPNKGTEDKTQNVGLKLRNSSNQIGQQQLNNMQAIKLQNLPAIKTGIEVIQSAQRSNNNVNTQPSSPSNIQMERNASQELRRYQSSQRLPTGNSQSEQGIQNQKYMKHSHSSFNMVSDSGRVHKHIGRSMSTQDLQNVDQQNESQDPFKTYHRSDRQQQGVLMYTHPVTGEPIVMDKQDLLANTQKNPFQNSVRDTTNYYFHNQKEHEKYLDTKNSPQKTFNRRMKLRNSYMVIFPSYGLHENKKIFQATQFSQIGTKLENAEEVDHQYFVKVDYMKKYYEEMLKAKNMRMNKK</sequence>
<organism evidence="2 3">
    <name type="scientific">Stylonychia lemnae</name>
    <name type="common">Ciliate</name>
    <dbReference type="NCBI Taxonomy" id="5949"/>
    <lineage>
        <taxon>Eukaryota</taxon>
        <taxon>Sar</taxon>
        <taxon>Alveolata</taxon>
        <taxon>Ciliophora</taxon>
        <taxon>Intramacronucleata</taxon>
        <taxon>Spirotrichea</taxon>
        <taxon>Stichotrichia</taxon>
        <taxon>Sporadotrichida</taxon>
        <taxon>Oxytrichidae</taxon>
        <taxon>Stylonychinae</taxon>
        <taxon>Stylonychia</taxon>
    </lineage>
</organism>
<dbReference type="AlphaFoldDB" id="A0A078AP28"/>
<accession>A0A078AP28</accession>
<evidence type="ECO:0000313" key="3">
    <source>
        <dbReference type="Proteomes" id="UP000039865"/>
    </source>
</evidence>
<name>A0A078AP28_STYLE</name>
<dbReference type="EMBL" id="CCKQ01011502">
    <property type="protein sequence ID" value="CDW83072.1"/>
    <property type="molecule type" value="Genomic_DNA"/>
</dbReference>
<evidence type="ECO:0000256" key="1">
    <source>
        <dbReference type="SAM" id="MobiDB-lite"/>
    </source>
</evidence>
<feature type="region of interest" description="Disordered" evidence="1">
    <location>
        <begin position="121"/>
        <end position="146"/>
    </location>
</feature>
<gene>
    <name evidence="2" type="primary">Contig7995.g8527</name>
    <name evidence="2" type="ORF">STYLEM_12111</name>
</gene>
<dbReference type="InParanoid" id="A0A078AP28"/>
<reference evidence="2 3" key="1">
    <citation type="submission" date="2014-06" db="EMBL/GenBank/DDBJ databases">
        <authorList>
            <person name="Swart Estienne"/>
        </authorList>
    </citation>
    <scope>NUCLEOTIDE SEQUENCE [LARGE SCALE GENOMIC DNA]</scope>
    <source>
        <strain evidence="2 3">130c</strain>
    </source>
</reference>
<dbReference type="Proteomes" id="UP000039865">
    <property type="component" value="Unassembled WGS sequence"/>
</dbReference>
<proteinExistence type="predicted"/>
<keyword evidence="3" id="KW-1185">Reference proteome</keyword>